<dbReference type="Gene3D" id="3.40.395.10">
    <property type="entry name" value="Adenoviral Proteinase, Chain A"/>
    <property type="match status" value="1"/>
</dbReference>
<dbReference type="GO" id="GO:0019783">
    <property type="term" value="F:ubiquitin-like protein peptidase activity"/>
    <property type="evidence" value="ECO:0007669"/>
    <property type="project" value="UniProtKB-ARBA"/>
</dbReference>
<dbReference type="GO" id="GO:0008234">
    <property type="term" value="F:cysteine-type peptidase activity"/>
    <property type="evidence" value="ECO:0007669"/>
    <property type="project" value="InterPro"/>
</dbReference>
<evidence type="ECO:0000256" key="1">
    <source>
        <dbReference type="ARBA" id="ARBA00005234"/>
    </source>
</evidence>
<dbReference type="InterPro" id="IPR038765">
    <property type="entry name" value="Papain-like_cys_pep_sf"/>
</dbReference>
<evidence type="ECO:0000313" key="7">
    <source>
        <dbReference type="Proteomes" id="UP001163846"/>
    </source>
</evidence>
<feature type="compositionally biased region" description="Basic and acidic residues" evidence="4">
    <location>
        <begin position="432"/>
        <end position="442"/>
    </location>
</feature>
<organism evidence="6 7">
    <name type="scientific">Lentinula raphanica</name>
    <dbReference type="NCBI Taxonomy" id="153919"/>
    <lineage>
        <taxon>Eukaryota</taxon>
        <taxon>Fungi</taxon>
        <taxon>Dikarya</taxon>
        <taxon>Basidiomycota</taxon>
        <taxon>Agaricomycotina</taxon>
        <taxon>Agaricomycetes</taxon>
        <taxon>Agaricomycetidae</taxon>
        <taxon>Agaricales</taxon>
        <taxon>Marasmiineae</taxon>
        <taxon>Omphalotaceae</taxon>
        <taxon>Lentinula</taxon>
    </lineage>
</organism>
<feature type="region of interest" description="Disordered" evidence="4">
    <location>
        <begin position="430"/>
        <end position="477"/>
    </location>
</feature>
<dbReference type="SUPFAM" id="SSF54001">
    <property type="entry name" value="Cysteine proteinases"/>
    <property type="match status" value="1"/>
</dbReference>
<dbReference type="InterPro" id="IPR003653">
    <property type="entry name" value="Peptidase_C48_C"/>
</dbReference>
<evidence type="ECO:0000256" key="3">
    <source>
        <dbReference type="ARBA" id="ARBA00022801"/>
    </source>
</evidence>
<evidence type="ECO:0000256" key="4">
    <source>
        <dbReference type="SAM" id="MobiDB-lite"/>
    </source>
</evidence>
<feature type="domain" description="Ubiquitin-like protease family profile" evidence="5">
    <location>
        <begin position="175"/>
        <end position="356"/>
    </location>
</feature>
<reference evidence="6" key="1">
    <citation type="submission" date="2022-08" db="EMBL/GenBank/DDBJ databases">
        <authorList>
            <consortium name="DOE Joint Genome Institute"/>
            <person name="Min B."/>
            <person name="Riley R."/>
            <person name="Sierra-Patev S."/>
            <person name="Naranjo-Ortiz M."/>
            <person name="Looney B."/>
            <person name="Konkel Z."/>
            <person name="Slot J.C."/>
            <person name="Sakamoto Y."/>
            <person name="Steenwyk J.L."/>
            <person name="Rokas A."/>
            <person name="Carro J."/>
            <person name="Camarero S."/>
            <person name="Ferreira P."/>
            <person name="Molpeceres G."/>
            <person name="Ruiz-Duenas F.J."/>
            <person name="Serrano A."/>
            <person name="Henrissat B."/>
            <person name="Drula E."/>
            <person name="Hughes K.W."/>
            <person name="Mata J.L."/>
            <person name="Ishikawa N.K."/>
            <person name="Vargas-Isla R."/>
            <person name="Ushijima S."/>
            <person name="Smith C.A."/>
            <person name="Ahrendt S."/>
            <person name="Andreopoulos W."/>
            <person name="He G."/>
            <person name="Labutti K."/>
            <person name="Lipzen A."/>
            <person name="Ng V."/>
            <person name="Sandor L."/>
            <person name="Barry K."/>
            <person name="Martinez A.T."/>
            <person name="Xiao Y."/>
            <person name="Gibbons J.G."/>
            <person name="Terashima K."/>
            <person name="Hibbett D.S."/>
            <person name="Grigoriev I.V."/>
        </authorList>
    </citation>
    <scope>NUCLEOTIDE SEQUENCE</scope>
    <source>
        <strain evidence="6">TFB9207</strain>
    </source>
</reference>
<proteinExistence type="inferred from homology"/>
<keyword evidence="2" id="KW-0645">Protease</keyword>
<dbReference type="PROSITE" id="PS50600">
    <property type="entry name" value="ULP_PROTEASE"/>
    <property type="match status" value="1"/>
</dbReference>
<gene>
    <name evidence="6" type="ORF">F5878DRAFT_664167</name>
</gene>
<keyword evidence="3" id="KW-0378">Hydrolase</keyword>
<dbReference type="Pfam" id="PF02902">
    <property type="entry name" value="Peptidase_C48"/>
    <property type="match status" value="1"/>
</dbReference>
<evidence type="ECO:0000256" key="2">
    <source>
        <dbReference type="ARBA" id="ARBA00022670"/>
    </source>
</evidence>
<evidence type="ECO:0000313" key="6">
    <source>
        <dbReference type="EMBL" id="KAJ3835116.1"/>
    </source>
</evidence>
<name>A0AA38P2V6_9AGAR</name>
<evidence type="ECO:0000259" key="5">
    <source>
        <dbReference type="PROSITE" id="PS50600"/>
    </source>
</evidence>
<accession>A0AA38P2V6</accession>
<dbReference type="InterPro" id="IPR041078">
    <property type="entry name" value="Plavaka"/>
</dbReference>
<comment type="similarity">
    <text evidence="1">Belongs to the peptidase C48 family.</text>
</comment>
<dbReference type="Proteomes" id="UP001163846">
    <property type="component" value="Unassembled WGS sequence"/>
</dbReference>
<feature type="compositionally biased region" description="Acidic residues" evidence="4">
    <location>
        <begin position="443"/>
        <end position="477"/>
    </location>
</feature>
<protein>
    <recommendedName>
        <fullName evidence="5">Ubiquitin-like protease family profile domain-containing protein</fullName>
    </recommendedName>
</protein>
<dbReference type="Pfam" id="PF18759">
    <property type="entry name" value="Plavaka"/>
    <property type="match status" value="1"/>
</dbReference>
<keyword evidence="7" id="KW-1185">Reference proteome</keyword>
<dbReference type="EMBL" id="MU806446">
    <property type="protein sequence ID" value="KAJ3835116.1"/>
    <property type="molecule type" value="Genomic_DNA"/>
</dbReference>
<dbReference type="GO" id="GO:0006508">
    <property type="term" value="P:proteolysis"/>
    <property type="evidence" value="ECO:0007669"/>
    <property type="project" value="UniProtKB-KW"/>
</dbReference>
<sequence length="1402" mass="160361">MSARLSSHMKLRSDLPPDFHSNTLVEYPPFGFAYLPFLTFSNLSAVSGSSDYQKYLNRLFPALPSLNCSAKEYSYVDNQTSKLQELSRQLSSVTRMKNTFISSISQHSALPSDNLALVVLGNLLALRNAILTKKASIETSWWKFLDKNPEKAQTLLNSLMREIRACPDEFWKALPNITYHDFSTLAPGRWLNDEIINHFIDKWCSQKRNTLGFTTFFAGCCLFQDKTTCRTAKSLLTAADEAKIRRFVKRRQEALDLKSWDAVFFPVHEGSSHWYSVRIDFSLKRIDIFDSLQETCLINRQKPVPLRKNTKLMLVLMWLTEVLGSIRGESLSLMNPAEQDKSWVCDPHAKKRDPLHEAHCSREARNIEQLYKNTVKKATLAQNANSPHLIRDAIPSIQRQIDERLSFPSTSTSTHDLPLLLEDDEDFMDIDQPSRDEAKDVDMDSEDEDDSDDEGDLLSEAEEAEEEKKEEEEDDLQDEINRYVQEIYGTNLDDLDLDNIFSFLPDEEDIELPNLHEHPEPAPPPPIHRSLIDEDDNVCDWNRTAGRVYGVDKDIRRRWKGILSRKEEENTACYEPFASRLEWEVCQWSVKEKISQNSFNRFLNIPQIKEKLGLTFNNSKSMLDKLDKIPERAGQWFTKKLSFKDRPEEVFTIHHRDPVEAIKALWGDPSLAQDLVYQPAKIFRKDAEKTEENRIFSEMWTGGFWNSVQSLIPEGGTLAPVILATDKTQLTQFSGNKTAYPVYLTLGNIPKELRRKPESRACVLIAYLPVDSPSKKGFSKSQFKLRKYQLFHKSMSIVLGSLKKAGNPTGPGVEMVGGDGAIRRVYPVLAAYVADYPEQCLVTCTKYGTCPKCRRKAEELQLKDPGEPRTQLWTKTKIVEAQRAAAEGGKGVHSRTMKVDVAGGNYQPFWSGLPLADIHRCVAPDVLHQLYQGVLKHLIAWVQKLVGEEELDERIRRFPPAPGVRHFSKGISGLAQVSGTERKHMARLLLACLHGKMDDKGITACRSILHFIQLAQYPSHDQETLKYMKEELDTWHRYRDYFISEAARSHFNIPKFHSLVHYVDSIRWTGTTDNTNTEAFERLHIDFAKEGWRSSNKRDHFPQMIAFVSRKEKVSSFDFYRSWFPYTAPIPDIPEEDTGEDKDIQPLLSPIELEETRSISRKRSKNGPEESSSVLITLSKYPKEKRKKVEAIALLHGAPGFLATLKLYLNDLLPVRGKKTEVLRGHLPFATLEVWHNFSHVPLKVLDQPERSLIKAQPLSTNNRAARFDTVLVLENEEAQSTAVQGCRAARLRVIFRLPETIGLKKTPSSWPKEHLAYVTWYTRFRSAPDSATGMYKIEPAIASNGVPQGAIIPLSDIRQSCMLVPSRTNWESSWNAENILDECPSFFVNNLQTKYTYQTIY</sequence>
<comment type="caution">
    <text evidence="6">The sequence shown here is derived from an EMBL/GenBank/DDBJ whole genome shotgun (WGS) entry which is preliminary data.</text>
</comment>